<feature type="compositionally biased region" description="Polar residues" evidence="1">
    <location>
        <begin position="138"/>
        <end position="151"/>
    </location>
</feature>
<dbReference type="Proteomes" id="UP000094569">
    <property type="component" value="Unassembled WGS sequence"/>
</dbReference>
<proteinExistence type="predicted"/>
<dbReference type="VEuPathDB" id="FungiDB:SI65_00219"/>
<dbReference type="EMBL" id="JXNT01000001">
    <property type="protein sequence ID" value="ODM22630.1"/>
    <property type="molecule type" value="Genomic_DNA"/>
</dbReference>
<sequence>MGCCKPSYQLATGSAGQTIWSRALVAGPQARAVTGMLKTTPIGPLVRGASLAPAEVLLETQQLRYTTRLLGLPEGHPAKKILPVSFQEGDQHAQPGEQTPGNRQWAESSNRGPWSLGQHLAQQLANILPADPSEDFESTIQTSSSQFPGRI</sequence>
<protein>
    <submittedName>
        <fullName evidence="2">Uncharacterized protein</fullName>
    </submittedName>
</protein>
<feature type="compositionally biased region" description="Polar residues" evidence="1">
    <location>
        <begin position="96"/>
        <end position="112"/>
    </location>
</feature>
<gene>
    <name evidence="2" type="ORF">SI65_00219</name>
</gene>
<dbReference type="OrthoDB" id="4504904at2759"/>
<evidence type="ECO:0000256" key="1">
    <source>
        <dbReference type="SAM" id="MobiDB-lite"/>
    </source>
</evidence>
<feature type="region of interest" description="Disordered" evidence="1">
    <location>
        <begin position="131"/>
        <end position="151"/>
    </location>
</feature>
<comment type="caution">
    <text evidence="2">The sequence shown here is derived from an EMBL/GenBank/DDBJ whole genome shotgun (WGS) entry which is preliminary data.</text>
</comment>
<organism evidence="2 3">
    <name type="scientific">Aspergillus cristatus</name>
    <name type="common">Chinese Fuzhuan brick tea-fermentation fungus</name>
    <name type="synonym">Eurotium cristatum</name>
    <dbReference type="NCBI Taxonomy" id="573508"/>
    <lineage>
        <taxon>Eukaryota</taxon>
        <taxon>Fungi</taxon>
        <taxon>Dikarya</taxon>
        <taxon>Ascomycota</taxon>
        <taxon>Pezizomycotina</taxon>
        <taxon>Eurotiomycetes</taxon>
        <taxon>Eurotiomycetidae</taxon>
        <taxon>Eurotiales</taxon>
        <taxon>Aspergillaceae</taxon>
        <taxon>Aspergillus</taxon>
        <taxon>Aspergillus subgen. Aspergillus</taxon>
    </lineage>
</organism>
<dbReference type="AlphaFoldDB" id="A0A1E3BNT8"/>
<evidence type="ECO:0000313" key="2">
    <source>
        <dbReference type="EMBL" id="ODM22630.1"/>
    </source>
</evidence>
<reference evidence="2 3" key="1">
    <citation type="journal article" date="2016" name="BMC Genomics">
        <title>Comparative genomic and transcriptomic analyses of the Fuzhuan brick tea-fermentation fungus Aspergillus cristatus.</title>
        <authorList>
            <person name="Ge Y."/>
            <person name="Wang Y."/>
            <person name="Liu Y."/>
            <person name="Tan Y."/>
            <person name="Ren X."/>
            <person name="Zhang X."/>
            <person name="Hyde K.D."/>
            <person name="Liu Y."/>
            <person name="Liu Z."/>
        </authorList>
    </citation>
    <scope>NUCLEOTIDE SEQUENCE [LARGE SCALE GENOMIC DNA]</scope>
    <source>
        <strain evidence="2 3">GZAAS20.1005</strain>
    </source>
</reference>
<keyword evidence="3" id="KW-1185">Reference proteome</keyword>
<feature type="region of interest" description="Disordered" evidence="1">
    <location>
        <begin position="87"/>
        <end position="116"/>
    </location>
</feature>
<evidence type="ECO:0000313" key="3">
    <source>
        <dbReference type="Proteomes" id="UP000094569"/>
    </source>
</evidence>
<accession>A0A1E3BNT8</accession>
<name>A0A1E3BNT8_ASPCR</name>